<dbReference type="PANTHER" id="PTHR12106:SF27">
    <property type="entry name" value="SORTILIN-RELATED RECEPTOR"/>
    <property type="match status" value="1"/>
</dbReference>
<accession>A0ABR7MD19</accession>
<dbReference type="Proteomes" id="UP000765802">
    <property type="component" value="Unassembled WGS sequence"/>
</dbReference>
<evidence type="ECO:0000259" key="4">
    <source>
        <dbReference type="Pfam" id="PF15902"/>
    </source>
</evidence>
<dbReference type="InterPro" id="IPR015943">
    <property type="entry name" value="WD40/YVTN_repeat-like_dom_sf"/>
</dbReference>
<evidence type="ECO:0000256" key="3">
    <source>
        <dbReference type="SAM" id="SignalP"/>
    </source>
</evidence>
<evidence type="ECO:0000256" key="1">
    <source>
        <dbReference type="ARBA" id="ARBA00022737"/>
    </source>
</evidence>
<evidence type="ECO:0000256" key="2">
    <source>
        <dbReference type="SAM" id="MobiDB-lite"/>
    </source>
</evidence>
<protein>
    <recommendedName>
        <fullName evidence="4">Sortilin N-terminal domain-containing protein</fullName>
    </recommendedName>
</protein>
<dbReference type="EMBL" id="MBUA01000029">
    <property type="protein sequence ID" value="MBC6492719.1"/>
    <property type="molecule type" value="Genomic_DNA"/>
</dbReference>
<organism evidence="5 6">
    <name type="scientific">Flavihumibacter stibioxidans</name>
    <dbReference type="NCBI Taxonomy" id="1834163"/>
    <lineage>
        <taxon>Bacteria</taxon>
        <taxon>Pseudomonadati</taxon>
        <taxon>Bacteroidota</taxon>
        <taxon>Chitinophagia</taxon>
        <taxon>Chitinophagales</taxon>
        <taxon>Chitinophagaceae</taxon>
        <taxon>Flavihumibacter</taxon>
    </lineage>
</organism>
<dbReference type="PANTHER" id="PTHR12106">
    <property type="entry name" value="SORTILIN RELATED"/>
    <property type="match status" value="1"/>
</dbReference>
<keyword evidence="1" id="KW-0677">Repeat</keyword>
<proteinExistence type="predicted"/>
<dbReference type="CDD" id="cd15482">
    <property type="entry name" value="Sialidase_non-viral"/>
    <property type="match status" value="2"/>
</dbReference>
<evidence type="ECO:0000313" key="5">
    <source>
        <dbReference type="EMBL" id="MBC6492719.1"/>
    </source>
</evidence>
<sequence>MRKTLLAGLLLAGSSIVAQAQQVKLDQFKNWKPRNIGPAGMSGRITTIDAVVDNPDIIYIGAASGGVWKTENGGHEWKSVFDDQPILNIGSIAIQQSNPNIVWAGTGEGNPRNSINIGEGIYKTIDAGKTWQKMGLEKTRNIHRVIIDPVNPNTVYAGAIGNPYAFHPDRGVFKTTDGGQSWSKILYTNDSSGVGDMIMDPSNPNKLFAAMWQHYRTPWSFQSGGKGSGLYMTIDGGKAWKKLGKENGLPEGDYGRIGLTISRSNPNVVYALVEATKNGLYKSVDGGYNWTLVNSNPTWVTNRPFYFQEIAVDPLNENRVWLIYQMIAVSEDGGKDFKVVIPYNGIHPDHHAFWIHPRNNKFIIDGNDGGIGITRDLGKTWVFDEKLPVGQFYHINADNEMPYNVMGGMQDNGSWRGPAYTWMNGGIKNYYWESLWGGDGFDVMPDPDDANWVYAMSQQGNVGRYNVKTGERWFVKPANPNLQTQLRFNWNAAIAQDPFDNNTIYFGSQYLHKSTNKGISWEAISGDLSTNDSVKIDQNKNGGLSLDITGAENYCTILTIAPSAKEKGVIWVGTDDGNVQLTRDGGKTWTNFRGKIPGMPAGAWVPQIQASRYNAAEAMVVVNDYRRGDFRPYIFRTTDYGKTWSRMADEKKLVGYALCVLQDPVQPNLVFAGTEQGLWVSLDNGASFQQWKNGYPSVSTYDLTIQEREADLAIATFGRSLWILDDIRPLRALAANKGMAPKKALTVFEAPKAYQAQYRNAPGYEWSTWGIWDADNRQRGAAITYQVDPLQLDTAARKKADSVTVRIYDVNNVLIRNLKWKADSGYNRNYWGMEEKGFRRPGSPKLRPNAPEPGGERVLPGTYKVVLTLAGVSDSTMVSVNDDPRLGNRNDVLLAQKQLRDRLRTSSDKLVEGMDRLTEAEELTKKMDAQLKDLTGKDADTLRKMGKLVQDDIKKLREFINGKTIERQGYGRPQQPPTPMTTLQQANMYISAKPVKPGTQEEKLVADAEFKIGEAVTKINQFFDSRWKDYRKLVETNPLKLFKEYNPIK</sequence>
<comment type="caution">
    <text evidence="5">The sequence shown here is derived from an EMBL/GenBank/DDBJ whole genome shotgun (WGS) entry which is preliminary data.</text>
</comment>
<gene>
    <name evidence="5" type="ORF">BC349_16805</name>
</gene>
<reference evidence="5 6" key="1">
    <citation type="submission" date="2016-07" db="EMBL/GenBank/DDBJ databases">
        <title>Genome analysis of Flavihumibacter stibioxidans YS-17.</title>
        <authorList>
            <person name="Shi K."/>
            <person name="Han Y."/>
            <person name="Wang G."/>
        </authorList>
    </citation>
    <scope>NUCLEOTIDE SEQUENCE [LARGE SCALE GENOMIC DNA]</scope>
    <source>
        <strain evidence="5 6">YS-17</strain>
    </source>
</reference>
<keyword evidence="3" id="KW-0732">Signal</keyword>
<feature type="signal peptide" evidence="3">
    <location>
        <begin position="1"/>
        <end position="20"/>
    </location>
</feature>
<dbReference type="SUPFAM" id="SSF110296">
    <property type="entry name" value="Oligoxyloglucan reducing end-specific cellobiohydrolase"/>
    <property type="match status" value="2"/>
</dbReference>
<feature type="region of interest" description="Disordered" evidence="2">
    <location>
        <begin position="839"/>
        <end position="858"/>
    </location>
</feature>
<feature type="domain" description="Sortilin N-terminal" evidence="4">
    <location>
        <begin position="121"/>
        <end position="245"/>
    </location>
</feature>
<name>A0ABR7MD19_9BACT</name>
<feature type="chain" id="PRO_5046541279" description="Sortilin N-terminal domain-containing protein" evidence="3">
    <location>
        <begin position="21"/>
        <end position="1049"/>
    </location>
</feature>
<dbReference type="Pfam" id="PF15902">
    <property type="entry name" value="Sortilin-Vps10"/>
    <property type="match status" value="1"/>
</dbReference>
<dbReference type="Gene3D" id="2.130.10.10">
    <property type="entry name" value="YVTN repeat-like/Quinoprotein amine dehydrogenase"/>
    <property type="match status" value="4"/>
</dbReference>
<keyword evidence="6" id="KW-1185">Reference proteome</keyword>
<dbReference type="InterPro" id="IPR050310">
    <property type="entry name" value="VPS10-sortilin"/>
</dbReference>
<evidence type="ECO:0000313" key="6">
    <source>
        <dbReference type="Proteomes" id="UP000765802"/>
    </source>
</evidence>
<dbReference type="InterPro" id="IPR031778">
    <property type="entry name" value="Sortilin_N"/>
</dbReference>